<gene>
    <name evidence="2" type="ORF">DGYR_LOCUS11519</name>
</gene>
<reference evidence="2 3" key="1">
    <citation type="submission" date="2020-08" db="EMBL/GenBank/DDBJ databases">
        <authorList>
            <person name="Hejnol A."/>
        </authorList>
    </citation>
    <scope>NUCLEOTIDE SEQUENCE [LARGE SCALE GENOMIC DNA]</scope>
</reference>
<dbReference type="EMBL" id="CAJFCJ010000019">
    <property type="protein sequence ID" value="CAD5123890.1"/>
    <property type="molecule type" value="Genomic_DNA"/>
</dbReference>
<name>A0A7I8W7W4_9ANNE</name>
<organism evidence="2 3">
    <name type="scientific">Dimorphilus gyrociliatus</name>
    <dbReference type="NCBI Taxonomy" id="2664684"/>
    <lineage>
        <taxon>Eukaryota</taxon>
        <taxon>Metazoa</taxon>
        <taxon>Spiralia</taxon>
        <taxon>Lophotrochozoa</taxon>
        <taxon>Annelida</taxon>
        <taxon>Polychaeta</taxon>
        <taxon>Polychaeta incertae sedis</taxon>
        <taxon>Dinophilidae</taxon>
        <taxon>Dimorphilus</taxon>
    </lineage>
</organism>
<evidence type="ECO:0000256" key="1">
    <source>
        <dbReference type="SAM" id="MobiDB-lite"/>
    </source>
</evidence>
<accession>A0A7I8W7W4</accession>
<evidence type="ECO:0000313" key="3">
    <source>
        <dbReference type="Proteomes" id="UP000549394"/>
    </source>
</evidence>
<proteinExistence type="predicted"/>
<protein>
    <submittedName>
        <fullName evidence="2">DgyrCDS12197</fullName>
    </submittedName>
</protein>
<comment type="caution">
    <text evidence="2">The sequence shown here is derived from an EMBL/GenBank/DDBJ whole genome shotgun (WGS) entry which is preliminary data.</text>
</comment>
<evidence type="ECO:0000313" key="2">
    <source>
        <dbReference type="EMBL" id="CAD5123890.1"/>
    </source>
</evidence>
<feature type="region of interest" description="Disordered" evidence="1">
    <location>
        <begin position="723"/>
        <end position="761"/>
    </location>
</feature>
<dbReference type="AlphaFoldDB" id="A0A7I8W7W4"/>
<sequence>MPPINDEVLSIIQYFIVLKKSNDLNNLSNSNDIVVEIVENRNPKLKYKYDIILSLENVRKFPLEDFGNFLRDPLLKLFRASKSLEKKGIDLEWSNFQKIIETGKVTAFENKDIRIETKQHSSIRNIMNHYLTFKVILKLTMDDIKPHILSDDLRKFFNASLIFGHNITYRINLHNHETYHFKSKAMKSSACYLKAAISRFRDFPNALNESALNFIGDKVRLKSPKIEEMFSELNNASSFKNVDSLKLQIYISPVQSEPPLPLPIYNCKKVQFTFLLGNCYVPYAASTANAPILKCLSIGPISLGNVLEDTPTTAIHYSFEALFRNETLYQEESAEEENYALQVVLVMLPLLKAHQFQRDYEIYEATRILNENFLNIIHLFQRKINELLAKIVRGIIIYPDDDPFEDQEKNELINHCAKMMAESIELSKYKRSCLDSMKDAPGHSICDKLRYCISAAERIQETTSNKKKRKRKFPKEISAVKKRRKSVSTRSSAISNEESDDEAIHFLGLDRSVQVLPSADKDSNEEIFIDSGQSTDIKQEIIDETSDDCFVIDKSLSVNNVFIDSNDFDLEPNETINSSKLDDIFVDSPPGSQVDDELRVSKKNIQTEDLLERESDFDDNCIHLQEVPVLECNDDILGSEKPLTEESGIGTDDNLFQEVPICSPIPDHSDETRELDLSEEFYETNNAIHDQSFQNYLEGALETSNDDNFENAFAYIIANLGENDEPESTSHKECEEESNELSDSQFFENSVDDINDLLTKR</sequence>
<dbReference type="Proteomes" id="UP000549394">
    <property type="component" value="Unassembled WGS sequence"/>
</dbReference>
<keyword evidence="3" id="KW-1185">Reference proteome</keyword>